<name>A0A1I7ZJJ9_9BILA</name>
<accession>A0A1I7ZJJ9</accession>
<dbReference type="AlphaFoldDB" id="A0A1I7ZJJ9"/>
<keyword evidence="1" id="KW-1185">Reference proteome</keyword>
<reference evidence="2" key="1">
    <citation type="submission" date="2016-11" db="UniProtKB">
        <authorList>
            <consortium name="WormBaseParasite"/>
        </authorList>
    </citation>
    <scope>IDENTIFICATION</scope>
</reference>
<evidence type="ECO:0000313" key="2">
    <source>
        <dbReference type="WBParaSite" id="L893_g26825.t1"/>
    </source>
</evidence>
<organism evidence="1 2">
    <name type="scientific">Steinernema glaseri</name>
    <dbReference type="NCBI Taxonomy" id="37863"/>
    <lineage>
        <taxon>Eukaryota</taxon>
        <taxon>Metazoa</taxon>
        <taxon>Ecdysozoa</taxon>
        <taxon>Nematoda</taxon>
        <taxon>Chromadorea</taxon>
        <taxon>Rhabditida</taxon>
        <taxon>Tylenchina</taxon>
        <taxon>Panagrolaimomorpha</taxon>
        <taxon>Strongyloidoidea</taxon>
        <taxon>Steinernematidae</taxon>
        <taxon>Steinernema</taxon>
    </lineage>
</organism>
<sequence>MGHQLYSQADQCACDKITVIPNNCYNVPVQNAHKGETNYFAWQSSTGTMCDRSNCDLFRWICKFKIFRAC</sequence>
<proteinExistence type="predicted"/>
<protein>
    <submittedName>
        <fullName evidence="2">SCP domain-containing protein</fullName>
    </submittedName>
</protein>
<dbReference type="WBParaSite" id="L893_g26825.t1">
    <property type="protein sequence ID" value="L893_g26825.t1"/>
    <property type="gene ID" value="L893_g26825"/>
</dbReference>
<dbReference type="Proteomes" id="UP000095287">
    <property type="component" value="Unplaced"/>
</dbReference>
<evidence type="ECO:0000313" key="1">
    <source>
        <dbReference type="Proteomes" id="UP000095287"/>
    </source>
</evidence>